<keyword evidence="4" id="KW-0804">Transcription</keyword>
<evidence type="ECO:0000256" key="5">
    <source>
        <dbReference type="ARBA" id="ARBA00023242"/>
    </source>
</evidence>
<dbReference type="GO" id="GO:0000122">
    <property type="term" value="P:negative regulation of transcription by RNA polymerase II"/>
    <property type="evidence" value="ECO:0007669"/>
    <property type="project" value="InterPro"/>
</dbReference>
<comment type="caution">
    <text evidence="8">The sequence shown here is derived from an EMBL/GenBank/DDBJ whole genome shotgun (WGS) entry which is preliminary data.</text>
</comment>
<dbReference type="EMBL" id="CAAALY010073540">
    <property type="protein sequence ID" value="VEL25375.1"/>
    <property type="molecule type" value="Genomic_DNA"/>
</dbReference>
<dbReference type="AlphaFoldDB" id="A0A3S5AU54"/>
<gene>
    <name evidence="8" type="ORF">PXEA_LOCUS18815</name>
</gene>
<evidence type="ECO:0000313" key="9">
    <source>
        <dbReference type="Proteomes" id="UP000784294"/>
    </source>
</evidence>
<proteinExistence type="predicted"/>
<name>A0A3S5AU54_9PLAT</name>
<evidence type="ECO:0000256" key="4">
    <source>
        <dbReference type="ARBA" id="ARBA00023163"/>
    </source>
</evidence>
<evidence type="ECO:0000256" key="7">
    <source>
        <dbReference type="SAM" id="MobiDB-lite"/>
    </source>
</evidence>
<keyword evidence="3 6" id="KW-0175">Coiled coil</keyword>
<keyword evidence="5" id="KW-0539">Nucleus</keyword>
<evidence type="ECO:0008006" key="10">
    <source>
        <dbReference type="Google" id="ProtNLM"/>
    </source>
</evidence>
<organism evidence="8 9">
    <name type="scientific">Protopolystoma xenopodis</name>
    <dbReference type="NCBI Taxonomy" id="117903"/>
    <lineage>
        <taxon>Eukaryota</taxon>
        <taxon>Metazoa</taxon>
        <taxon>Spiralia</taxon>
        <taxon>Lophotrochozoa</taxon>
        <taxon>Platyhelminthes</taxon>
        <taxon>Monogenea</taxon>
        <taxon>Polyopisthocotylea</taxon>
        <taxon>Polystomatidea</taxon>
        <taxon>Polystomatidae</taxon>
        <taxon>Protopolystoma</taxon>
    </lineage>
</organism>
<accession>A0A3S5AU54</accession>
<evidence type="ECO:0000256" key="1">
    <source>
        <dbReference type="ARBA" id="ARBA00004123"/>
    </source>
</evidence>
<keyword evidence="2" id="KW-0805">Transcription regulation</keyword>
<dbReference type="PANTHER" id="PTHR13455">
    <property type="entry name" value="TRANSCRIPTIONAL REPRESSOR P66-RELATED"/>
    <property type="match status" value="1"/>
</dbReference>
<dbReference type="InterPro" id="IPR040386">
    <property type="entry name" value="P66"/>
</dbReference>
<feature type="compositionally biased region" description="Polar residues" evidence="7">
    <location>
        <begin position="250"/>
        <end position="263"/>
    </location>
</feature>
<dbReference type="Proteomes" id="UP000784294">
    <property type="component" value="Unassembled WGS sequence"/>
</dbReference>
<evidence type="ECO:0000313" key="8">
    <source>
        <dbReference type="EMBL" id="VEL25375.1"/>
    </source>
</evidence>
<evidence type="ECO:0000256" key="3">
    <source>
        <dbReference type="ARBA" id="ARBA00023054"/>
    </source>
</evidence>
<dbReference type="OrthoDB" id="7331812at2759"/>
<sequence length="437" mass="46966">MAIQALEQQCSAKKSILRRQLERALDKIPLPKPSSSCGLSDVAFIPSTLSNEFMSLIGLEEVDFDPCLSGKSSESRRVFSPFACVRCGTDFTPVWKRERPGSSGVICETCLTGVQQLALQKDYEAAIDSIMKQHAASEKDVEKELKEIVNSPSRLESFIKEQEKKLAATQQAQLAVLQQQHQIQQQNQQVISQPPRYQQGFVNPASVAAGARHQQAVANSSVSSAAMNHLQNPVNAGSLNGPTLGLSGLMSSSANTVTSTPAASTRRHPQSQLPQQTLSQSTSVVQQQPQASSLSNSGLAPVLNPQLPAQSSNNAAAAAAAASLCNNPAGLAGLAAAGGLTAQQLMAIAAAQQQQQQQVVAAQQQLQQQQQHLQQLQQQQQLASHFQAQFAAKQQQAQAQQAQQVPNNLSHLTKFGYQFQNFTNISKGEKNYAMPLQ</sequence>
<evidence type="ECO:0000256" key="2">
    <source>
        <dbReference type="ARBA" id="ARBA00023015"/>
    </source>
</evidence>
<keyword evidence="9" id="KW-1185">Reference proteome</keyword>
<feature type="compositionally biased region" description="Low complexity" evidence="7">
    <location>
        <begin position="270"/>
        <end position="295"/>
    </location>
</feature>
<reference evidence="8" key="1">
    <citation type="submission" date="2018-11" db="EMBL/GenBank/DDBJ databases">
        <authorList>
            <consortium name="Pathogen Informatics"/>
        </authorList>
    </citation>
    <scope>NUCLEOTIDE SEQUENCE</scope>
</reference>
<protein>
    <recommendedName>
        <fullName evidence="10">GATA-type domain-containing protein</fullName>
    </recommendedName>
</protein>
<dbReference type="GO" id="GO:0016581">
    <property type="term" value="C:NuRD complex"/>
    <property type="evidence" value="ECO:0007669"/>
    <property type="project" value="TreeGrafter"/>
</dbReference>
<comment type="subcellular location">
    <subcellularLocation>
        <location evidence="1">Nucleus</location>
    </subcellularLocation>
</comment>
<feature type="region of interest" description="Disordered" evidence="7">
    <location>
        <begin position="250"/>
        <end position="299"/>
    </location>
</feature>
<dbReference type="PANTHER" id="PTHR13455:SF7">
    <property type="entry name" value="SIMJANG, ISOFORM E"/>
    <property type="match status" value="1"/>
</dbReference>
<feature type="coiled-coil region" evidence="6">
    <location>
        <begin position="352"/>
        <end position="379"/>
    </location>
</feature>
<evidence type="ECO:0000256" key="6">
    <source>
        <dbReference type="SAM" id="Coils"/>
    </source>
</evidence>